<keyword evidence="7" id="KW-1185">Reference proteome</keyword>
<dbReference type="Gene3D" id="3.40.190.290">
    <property type="match status" value="1"/>
</dbReference>
<dbReference type="PROSITE" id="PS50931">
    <property type="entry name" value="HTH_LYSR"/>
    <property type="match status" value="1"/>
</dbReference>
<protein>
    <submittedName>
        <fullName evidence="6">HTH-type transcriptional regulator YhaJ</fullName>
    </submittedName>
</protein>
<gene>
    <name evidence="6" type="primary">yhaJ_1</name>
    <name evidence="6" type="ORF">OPDIPICF_00884</name>
</gene>
<accession>A0A5S9PKK5</accession>
<dbReference type="PANTHER" id="PTHR30126">
    <property type="entry name" value="HTH-TYPE TRANSCRIPTIONAL REGULATOR"/>
    <property type="match status" value="1"/>
</dbReference>
<sequence length="298" mass="33250">MIHMTLDQLKILLAIVEGGSLRAAADCLNRTQPTISVAIKNLEDELSLKIFDRSNYRNQLTPQGKALYEKAKLVLGQAQSFKDLAAQLATGEELEVGVAFTSAIPVAPIINTIKQCKIEFSGTRLEVYSENGMGPLDCLDDGRASVLVIPWIQNIEKLESMHFMNMRFISVISTDSPLLRKYDVVPKAVMKTHPQVVISGRKSSQTSYGVLKGGDQWRVNDFQTKKEIIMQGMGWGSLPEHLIKEELEQGLLAQIHVEGEVTSPDIEFRIARLDSEPAGPVAQRLWELFRERAKYTPS</sequence>
<evidence type="ECO:0000313" key="7">
    <source>
        <dbReference type="Proteomes" id="UP000441399"/>
    </source>
</evidence>
<dbReference type="PRINTS" id="PR00039">
    <property type="entry name" value="HTHLYSR"/>
</dbReference>
<evidence type="ECO:0000259" key="5">
    <source>
        <dbReference type="PROSITE" id="PS50931"/>
    </source>
</evidence>
<dbReference type="PANTHER" id="PTHR30126:SF91">
    <property type="entry name" value="LYSR FAMILY TRANSCRIPTIONAL REGULATOR"/>
    <property type="match status" value="1"/>
</dbReference>
<dbReference type="FunFam" id="1.10.10.10:FF:000001">
    <property type="entry name" value="LysR family transcriptional regulator"/>
    <property type="match status" value="1"/>
</dbReference>
<keyword evidence="4" id="KW-0804">Transcription</keyword>
<proteinExistence type="inferred from homology"/>
<keyword evidence="3" id="KW-0238">DNA-binding</keyword>
<comment type="similarity">
    <text evidence="1">Belongs to the LysR transcriptional regulatory family.</text>
</comment>
<dbReference type="Pfam" id="PF00126">
    <property type="entry name" value="HTH_1"/>
    <property type="match status" value="1"/>
</dbReference>
<evidence type="ECO:0000256" key="4">
    <source>
        <dbReference type="ARBA" id="ARBA00023163"/>
    </source>
</evidence>
<dbReference type="InterPro" id="IPR005119">
    <property type="entry name" value="LysR_subst-bd"/>
</dbReference>
<dbReference type="Pfam" id="PF03466">
    <property type="entry name" value="LysR_substrate"/>
    <property type="match status" value="1"/>
</dbReference>
<dbReference type="InterPro" id="IPR000847">
    <property type="entry name" value="LysR_HTH_N"/>
</dbReference>
<dbReference type="SUPFAM" id="SSF46785">
    <property type="entry name" value="Winged helix' DNA-binding domain"/>
    <property type="match status" value="1"/>
</dbReference>
<dbReference type="EMBL" id="CACSIO010000012">
    <property type="protein sequence ID" value="CAA0104733.1"/>
    <property type="molecule type" value="Genomic_DNA"/>
</dbReference>
<evidence type="ECO:0000256" key="2">
    <source>
        <dbReference type="ARBA" id="ARBA00023015"/>
    </source>
</evidence>
<reference evidence="6 7" key="1">
    <citation type="submission" date="2019-11" db="EMBL/GenBank/DDBJ databases">
        <authorList>
            <person name="Holert J."/>
        </authorList>
    </citation>
    <scope>NUCLEOTIDE SEQUENCE [LARGE SCALE GENOMIC DNA]</scope>
    <source>
        <strain evidence="6">SB11_3</strain>
    </source>
</reference>
<keyword evidence="2" id="KW-0805">Transcription regulation</keyword>
<dbReference type="Gene3D" id="1.10.10.10">
    <property type="entry name" value="Winged helix-like DNA-binding domain superfamily/Winged helix DNA-binding domain"/>
    <property type="match status" value="1"/>
</dbReference>
<dbReference type="InterPro" id="IPR036388">
    <property type="entry name" value="WH-like_DNA-bd_sf"/>
</dbReference>
<name>A0A5S9PKK5_9GAMM</name>
<feature type="domain" description="HTH lysR-type" evidence="5">
    <location>
        <begin position="4"/>
        <end position="61"/>
    </location>
</feature>
<dbReference type="SUPFAM" id="SSF53850">
    <property type="entry name" value="Periplasmic binding protein-like II"/>
    <property type="match status" value="1"/>
</dbReference>
<dbReference type="InterPro" id="IPR036390">
    <property type="entry name" value="WH_DNA-bd_sf"/>
</dbReference>
<dbReference type="GO" id="GO:0000976">
    <property type="term" value="F:transcription cis-regulatory region binding"/>
    <property type="evidence" value="ECO:0007669"/>
    <property type="project" value="TreeGrafter"/>
</dbReference>
<evidence type="ECO:0000256" key="1">
    <source>
        <dbReference type="ARBA" id="ARBA00009437"/>
    </source>
</evidence>
<dbReference type="Proteomes" id="UP000441399">
    <property type="component" value="Unassembled WGS sequence"/>
</dbReference>
<evidence type="ECO:0000256" key="3">
    <source>
        <dbReference type="ARBA" id="ARBA00023125"/>
    </source>
</evidence>
<organism evidence="6 7">
    <name type="scientific">BD1-7 clade bacterium</name>
    <dbReference type="NCBI Taxonomy" id="2029982"/>
    <lineage>
        <taxon>Bacteria</taxon>
        <taxon>Pseudomonadati</taxon>
        <taxon>Pseudomonadota</taxon>
        <taxon>Gammaproteobacteria</taxon>
        <taxon>Cellvibrionales</taxon>
        <taxon>Spongiibacteraceae</taxon>
        <taxon>BD1-7 clade</taxon>
    </lineage>
</organism>
<dbReference type="AlphaFoldDB" id="A0A5S9PKK5"/>
<evidence type="ECO:0000313" key="6">
    <source>
        <dbReference type="EMBL" id="CAA0104733.1"/>
    </source>
</evidence>
<dbReference type="GO" id="GO:0003700">
    <property type="term" value="F:DNA-binding transcription factor activity"/>
    <property type="evidence" value="ECO:0007669"/>
    <property type="project" value="InterPro"/>
</dbReference>